<evidence type="ECO:0000313" key="2">
    <source>
        <dbReference type="Proteomes" id="UP000315648"/>
    </source>
</evidence>
<reference evidence="1 2" key="1">
    <citation type="submission" date="2019-07" db="EMBL/GenBank/DDBJ databases">
        <title>Description of 53C-WASEF.</title>
        <authorList>
            <person name="Pitt A."/>
            <person name="Hahn M.W."/>
        </authorList>
    </citation>
    <scope>NUCLEOTIDE SEQUENCE [LARGE SCALE GENOMIC DNA]</scope>
    <source>
        <strain evidence="1 2">53C-WASEF</strain>
    </source>
</reference>
<dbReference type="EMBL" id="VMBG01000002">
    <property type="protein sequence ID" value="TSJ77481.1"/>
    <property type="molecule type" value="Genomic_DNA"/>
</dbReference>
<dbReference type="RefSeq" id="WP_144353898.1">
    <property type="nucleotide sequence ID" value="NZ_CBCRVV010000008.1"/>
</dbReference>
<dbReference type="AlphaFoldDB" id="A0A556QLG4"/>
<protein>
    <submittedName>
        <fullName evidence="1">Uncharacterized protein</fullName>
    </submittedName>
</protein>
<comment type="caution">
    <text evidence="1">The sequence shown here is derived from an EMBL/GenBank/DDBJ whole genome shotgun (WGS) entry which is preliminary data.</text>
</comment>
<evidence type="ECO:0000313" key="1">
    <source>
        <dbReference type="EMBL" id="TSJ77481.1"/>
    </source>
</evidence>
<dbReference type="Proteomes" id="UP000315648">
    <property type="component" value="Unassembled WGS sequence"/>
</dbReference>
<organism evidence="1 2">
    <name type="scientific">Rariglobus hedericola</name>
    <dbReference type="NCBI Taxonomy" id="2597822"/>
    <lineage>
        <taxon>Bacteria</taxon>
        <taxon>Pseudomonadati</taxon>
        <taxon>Verrucomicrobiota</taxon>
        <taxon>Opitutia</taxon>
        <taxon>Opitutales</taxon>
        <taxon>Opitutaceae</taxon>
        <taxon>Rariglobus</taxon>
    </lineage>
</organism>
<gene>
    <name evidence="1" type="ORF">FPL22_15450</name>
</gene>
<keyword evidence="2" id="KW-1185">Reference proteome</keyword>
<sequence length="83" mass="8997">METQIKDSLINLLAAIKASNGQIIRDEMARLDEFLEAGRDTLHPQLVHFLEKRSYAKAVLFLGGESDIPVGICGGKAGRTSGN</sequence>
<name>A0A556QLG4_9BACT</name>
<accession>A0A556QLG4</accession>
<dbReference type="OrthoDB" id="196933at2"/>
<proteinExistence type="predicted"/>